<dbReference type="Proteomes" id="UP000799755">
    <property type="component" value="Unassembled WGS sequence"/>
</dbReference>
<proteinExistence type="predicted"/>
<protein>
    <submittedName>
        <fullName evidence="1">Uncharacterized protein</fullName>
    </submittedName>
</protein>
<sequence length="216" mass="23250">MRPLTPLVFLAGLPAALSLPTTSASNGNLDIPNDMIRRDSTTPDGKSITLLLHNSLTSRSGLTRRVNYPGAQPNAFMGNQCGDSTFDSTANADFPAIQDCSDLATGLDGMDRHWALSNGGGAGVPEWQDLVSNGNCHFYVNRKNFPDITVDGRVLVGTQDIADIVRDVVSRYSSYSTVSWGGGSIQVSHIIPAHGSMYCQPYVPQEVPWRVQANQP</sequence>
<reference evidence="1" key="1">
    <citation type="journal article" date="2020" name="Stud. Mycol.">
        <title>101 Dothideomycetes genomes: a test case for predicting lifestyles and emergence of pathogens.</title>
        <authorList>
            <person name="Haridas S."/>
            <person name="Albert R."/>
            <person name="Binder M."/>
            <person name="Bloem J."/>
            <person name="Labutti K."/>
            <person name="Salamov A."/>
            <person name="Andreopoulos B."/>
            <person name="Baker S."/>
            <person name="Barry K."/>
            <person name="Bills G."/>
            <person name="Bluhm B."/>
            <person name="Cannon C."/>
            <person name="Castanera R."/>
            <person name="Culley D."/>
            <person name="Daum C."/>
            <person name="Ezra D."/>
            <person name="Gonzalez J."/>
            <person name="Henrissat B."/>
            <person name="Kuo A."/>
            <person name="Liang C."/>
            <person name="Lipzen A."/>
            <person name="Lutzoni F."/>
            <person name="Magnuson J."/>
            <person name="Mondo S."/>
            <person name="Nolan M."/>
            <person name="Ohm R."/>
            <person name="Pangilinan J."/>
            <person name="Park H.-J."/>
            <person name="Ramirez L."/>
            <person name="Alfaro M."/>
            <person name="Sun H."/>
            <person name="Tritt A."/>
            <person name="Yoshinaga Y."/>
            <person name="Zwiers L.-H."/>
            <person name="Turgeon B."/>
            <person name="Goodwin S."/>
            <person name="Spatafora J."/>
            <person name="Crous P."/>
            <person name="Grigoriev I."/>
        </authorList>
    </citation>
    <scope>NUCLEOTIDE SEQUENCE</scope>
    <source>
        <strain evidence="1">ATCC 200398</strain>
    </source>
</reference>
<organism evidence="1 2">
    <name type="scientific">Lindgomyces ingoldianus</name>
    <dbReference type="NCBI Taxonomy" id="673940"/>
    <lineage>
        <taxon>Eukaryota</taxon>
        <taxon>Fungi</taxon>
        <taxon>Dikarya</taxon>
        <taxon>Ascomycota</taxon>
        <taxon>Pezizomycotina</taxon>
        <taxon>Dothideomycetes</taxon>
        <taxon>Pleosporomycetidae</taxon>
        <taxon>Pleosporales</taxon>
        <taxon>Lindgomycetaceae</taxon>
        <taxon>Lindgomyces</taxon>
    </lineage>
</organism>
<accession>A0ACB6REG1</accession>
<comment type="caution">
    <text evidence="1">The sequence shown here is derived from an EMBL/GenBank/DDBJ whole genome shotgun (WGS) entry which is preliminary data.</text>
</comment>
<name>A0ACB6REG1_9PLEO</name>
<keyword evidence="2" id="KW-1185">Reference proteome</keyword>
<evidence type="ECO:0000313" key="2">
    <source>
        <dbReference type="Proteomes" id="UP000799755"/>
    </source>
</evidence>
<dbReference type="EMBL" id="MU003492">
    <property type="protein sequence ID" value="KAF2477693.1"/>
    <property type="molecule type" value="Genomic_DNA"/>
</dbReference>
<evidence type="ECO:0000313" key="1">
    <source>
        <dbReference type="EMBL" id="KAF2477693.1"/>
    </source>
</evidence>
<gene>
    <name evidence="1" type="ORF">BDR25DRAFT_308577</name>
</gene>